<evidence type="ECO:0000313" key="3">
    <source>
        <dbReference type="Proteomes" id="UP000304148"/>
    </source>
</evidence>
<dbReference type="RefSeq" id="WP_138184380.1">
    <property type="nucleotide sequence ID" value="NZ_LS992241.1"/>
</dbReference>
<accession>A0A383R5L6</accession>
<evidence type="ECO:0000256" key="1">
    <source>
        <dbReference type="SAM" id="Phobius"/>
    </source>
</evidence>
<organism evidence="2 3">
    <name type="scientific">Paenibacillus alvei</name>
    <name type="common">Bacillus alvei</name>
    <dbReference type="NCBI Taxonomy" id="44250"/>
    <lineage>
        <taxon>Bacteria</taxon>
        <taxon>Bacillati</taxon>
        <taxon>Bacillota</taxon>
        <taxon>Bacilli</taxon>
        <taxon>Bacillales</taxon>
        <taxon>Paenibacillaceae</taxon>
        <taxon>Paenibacillus</taxon>
    </lineage>
</organism>
<sequence length="235" mass="26658">MKKGSFFKVVGGIFLFFQISFILSFLLNLSQLHEIEDWSGKLLYSVFVFGIPGICLYRKGKQRRKKAEIELQLRQRGILLPAKKLWRASNFMRGLGWMMMLFVELVLLGNMMIWSDMQEEVEMLFVFVLLLGVPGALLVWASTKIDRSADEEAMVEQYRIQLVNEMTDHDERVLKEDGDDEWEPYGRASAKSAAASKPQLSKVVDCTGCGAQIKVQPDSVAACEYCGSMMAYDAV</sequence>
<dbReference type="Proteomes" id="UP000304148">
    <property type="component" value="Chromosome"/>
</dbReference>
<keyword evidence="1" id="KW-0812">Transmembrane</keyword>
<feature type="transmembrane region" description="Helical" evidence="1">
    <location>
        <begin position="94"/>
        <end position="115"/>
    </location>
</feature>
<feature type="transmembrane region" description="Helical" evidence="1">
    <location>
        <begin position="121"/>
        <end position="141"/>
    </location>
</feature>
<keyword evidence="1" id="KW-1133">Transmembrane helix</keyword>
<feature type="transmembrane region" description="Helical" evidence="1">
    <location>
        <begin position="38"/>
        <end position="57"/>
    </location>
</feature>
<dbReference type="AlphaFoldDB" id="A0A383R5L6"/>
<feature type="transmembrane region" description="Helical" evidence="1">
    <location>
        <begin position="7"/>
        <end position="26"/>
    </location>
</feature>
<reference evidence="3" key="1">
    <citation type="submission" date="2018-08" db="EMBL/GenBank/DDBJ databases">
        <authorList>
            <person name="Chevrot R."/>
        </authorList>
    </citation>
    <scope>NUCLEOTIDE SEQUENCE [LARGE SCALE GENOMIC DNA]</scope>
</reference>
<dbReference type="EMBL" id="LS992241">
    <property type="protein sequence ID" value="SYX81824.1"/>
    <property type="molecule type" value="Genomic_DNA"/>
</dbReference>
<proteinExistence type="predicted"/>
<keyword evidence="1" id="KW-0472">Membrane</keyword>
<protein>
    <submittedName>
        <fullName evidence="2">Uncharacterized protein</fullName>
    </submittedName>
</protein>
<name>A0A383R5L6_PAEAL</name>
<gene>
    <name evidence="2" type="ORF">PBLR_10243</name>
</gene>
<evidence type="ECO:0000313" key="2">
    <source>
        <dbReference type="EMBL" id="SYX81824.1"/>
    </source>
</evidence>